<organism evidence="1 2">
    <name type="scientific">Armillaria gallica</name>
    <name type="common">Bulbous honey fungus</name>
    <name type="synonym">Armillaria bulbosa</name>
    <dbReference type="NCBI Taxonomy" id="47427"/>
    <lineage>
        <taxon>Eukaryota</taxon>
        <taxon>Fungi</taxon>
        <taxon>Dikarya</taxon>
        <taxon>Basidiomycota</taxon>
        <taxon>Agaricomycotina</taxon>
        <taxon>Agaricomycetes</taxon>
        <taxon>Agaricomycetidae</taxon>
        <taxon>Agaricales</taxon>
        <taxon>Marasmiineae</taxon>
        <taxon>Physalacriaceae</taxon>
        <taxon>Armillaria</taxon>
    </lineage>
</organism>
<keyword evidence="2" id="KW-1185">Reference proteome</keyword>
<dbReference type="Proteomes" id="UP000217790">
    <property type="component" value="Unassembled WGS sequence"/>
</dbReference>
<proteinExistence type="predicted"/>
<dbReference type="AlphaFoldDB" id="A0A2H3D7H8"/>
<dbReference type="EMBL" id="KZ293706">
    <property type="protein sequence ID" value="PBK83446.1"/>
    <property type="molecule type" value="Genomic_DNA"/>
</dbReference>
<evidence type="ECO:0000313" key="1">
    <source>
        <dbReference type="EMBL" id="PBK83446.1"/>
    </source>
</evidence>
<name>A0A2H3D7H8_ARMGA</name>
<dbReference type="InParanoid" id="A0A2H3D7H8"/>
<dbReference type="OMA" id="EMHAVIC"/>
<gene>
    <name evidence="1" type="ORF">ARMGADRAFT_669972</name>
</gene>
<sequence>MVKKWNWLMHHSSAEKNHLLEIYNILYLIGNNDVVRYSGLQCLYGPGSIASTSTEPMVSEGSLVVGKIPVGPIEWAVGWKDNNDSVWSPMCSKSFTIHYLPVFQEHYIVISPQTLQTPEYYTQSQQMMYSLFAQASWLSLSSSQNLRDIDHRVHNTKYAAVCKYVDFCLKITPCYNPFQLLDTFMADSEYSFALSLTICEPHLNSQSNITSWPVIHWFCDLDLSNEISVKEVEALFGIEVEMHAVICQHRIPKKALSTIVEINTMCGFDSALEGADICKYFDLPCMEIFENPFDEFTREYQSGGMVLAGL</sequence>
<reference evidence="2" key="1">
    <citation type="journal article" date="2017" name="Nat. Ecol. Evol.">
        <title>Genome expansion and lineage-specific genetic innovations in the forest pathogenic fungi Armillaria.</title>
        <authorList>
            <person name="Sipos G."/>
            <person name="Prasanna A.N."/>
            <person name="Walter M.C."/>
            <person name="O'Connor E."/>
            <person name="Balint B."/>
            <person name="Krizsan K."/>
            <person name="Kiss B."/>
            <person name="Hess J."/>
            <person name="Varga T."/>
            <person name="Slot J."/>
            <person name="Riley R."/>
            <person name="Boka B."/>
            <person name="Rigling D."/>
            <person name="Barry K."/>
            <person name="Lee J."/>
            <person name="Mihaltcheva S."/>
            <person name="LaButti K."/>
            <person name="Lipzen A."/>
            <person name="Waldron R."/>
            <person name="Moloney N.M."/>
            <person name="Sperisen C."/>
            <person name="Kredics L."/>
            <person name="Vagvoelgyi C."/>
            <person name="Patrignani A."/>
            <person name="Fitzpatrick D."/>
            <person name="Nagy I."/>
            <person name="Doyle S."/>
            <person name="Anderson J.B."/>
            <person name="Grigoriev I.V."/>
            <person name="Gueldener U."/>
            <person name="Muensterkoetter M."/>
            <person name="Nagy L.G."/>
        </authorList>
    </citation>
    <scope>NUCLEOTIDE SEQUENCE [LARGE SCALE GENOMIC DNA]</scope>
    <source>
        <strain evidence="2">Ar21-2</strain>
    </source>
</reference>
<evidence type="ECO:0000313" key="2">
    <source>
        <dbReference type="Proteomes" id="UP000217790"/>
    </source>
</evidence>
<protein>
    <submittedName>
        <fullName evidence="1">Uncharacterized protein</fullName>
    </submittedName>
</protein>
<accession>A0A2H3D7H8</accession>